<name>A0A418ME09_9BACT</name>
<proteinExistence type="predicted"/>
<accession>A0A418ME09</accession>
<protein>
    <submittedName>
        <fullName evidence="2">PorT family protein</fullName>
    </submittedName>
</protein>
<keyword evidence="3" id="KW-1185">Reference proteome</keyword>
<evidence type="ECO:0000259" key="1">
    <source>
        <dbReference type="Pfam" id="PF13568"/>
    </source>
</evidence>
<dbReference type="Pfam" id="PF13568">
    <property type="entry name" value="OMP_b-brl_2"/>
    <property type="match status" value="1"/>
</dbReference>
<sequence>MLILAGARECPGFLADCQTWFIGMQRFRGLLLCGMLLYGGGALGQKNYSLSITVAPTYAYTVYKPQFLFPDSDGQVVEPILLTGRSHSAGYLIGPAVEYTYAPGWSVASGVWFNTLTYRQARRSADGQVLTAIRNRSLRVPVLLNYRQSAGRLAPYWSGGLLLEYLLPARVLVRRDEQPRQRLDLTYNGGLAFRVSVAGGWSYRLTNRIRLLGQLMVNYNLGKFGQAATHNPSLELNGLMQTAWTF</sequence>
<evidence type="ECO:0000313" key="2">
    <source>
        <dbReference type="EMBL" id="RIV25034.1"/>
    </source>
</evidence>
<dbReference type="EMBL" id="QXED01000002">
    <property type="protein sequence ID" value="RIV25034.1"/>
    <property type="molecule type" value="Genomic_DNA"/>
</dbReference>
<evidence type="ECO:0000313" key="3">
    <source>
        <dbReference type="Proteomes" id="UP000283523"/>
    </source>
</evidence>
<dbReference type="AlphaFoldDB" id="A0A418ME09"/>
<comment type="caution">
    <text evidence="2">The sequence shown here is derived from an EMBL/GenBank/DDBJ whole genome shotgun (WGS) entry which is preliminary data.</text>
</comment>
<organism evidence="2 3">
    <name type="scientific">Fibrisoma montanum</name>
    <dbReference type="NCBI Taxonomy" id="2305895"/>
    <lineage>
        <taxon>Bacteria</taxon>
        <taxon>Pseudomonadati</taxon>
        <taxon>Bacteroidota</taxon>
        <taxon>Cytophagia</taxon>
        <taxon>Cytophagales</taxon>
        <taxon>Spirosomataceae</taxon>
        <taxon>Fibrisoma</taxon>
    </lineage>
</organism>
<gene>
    <name evidence="2" type="ORF">DYU11_06870</name>
</gene>
<feature type="domain" description="Outer membrane protein beta-barrel" evidence="1">
    <location>
        <begin position="77"/>
        <end position="223"/>
    </location>
</feature>
<dbReference type="InterPro" id="IPR025665">
    <property type="entry name" value="Beta-barrel_OMP_2"/>
</dbReference>
<reference evidence="2 3" key="1">
    <citation type="submission" date="2018-08" db="EMBL/GenBank/DDBJ databases">
        <title>Fibrisoma montanum sp. nov., isolated from Danxia mountain soil.</title>
        <authorList>
            <person name="Huang Y."/>
        </authorList>
    </citation>
    <scope>NUCLEOTIDE SEQUENCE [LARGE SCALE GENOMIC DNA]</scope>
    <source>
        <strain evidence="2 3">HYT19</strain>
    </source>
</reference>
<dbReference type="Proteomes" id="UP000283523">
    <property type="component" value="Unassembled WGS sequence"/>
</dbReference>